<dbReference type="SUPFAM" id="SSF52047">
    <property type="entry name" value="RNI-like"/>
    <property type="match status" value="1"/>
</dbReference>
<proteinExistence type="predicted"/>
<organism evidence="2 3">
    <name type="scientific">Nelumbo nucifera</name>
    <name type="common">Sacred lotus</name>
    <dbReference type="NCBI Taxonomy" id="4432"/>
    <lineage>
        <taxon>Eukaryota</taxon>
        <taxon>Viridiplantae</taxon>
        <taxon>Streptophyta</taxon>
        <taxon>Embryophyta</taxon>
        <taxon>Tracheophyta</taxon>
        <taxon>Spermatophyta</taxon>
        <taxon>Magnoliopsida</taxon>
        <taxon>Proteales</taxon>
        <taxon>Nelumbonaceae</taxon>
        <taxon>Nelumbo</taxon>
    </lineage>
</organism>
<reference evidence="2 3" key="1">
    <citation type="journal article" date="2020" name="Mol. Biol. Evol.">
        <title>Distinct Expression and Methylation Patterns for Genes with Different Fates following a Single Whole-Genome Duplication in Flowering Plants.</title>
        <authorList>
            <person name="Shi T."/>
            <person name="Rahmani R.S."/>
            <person name="Gugger P.F."/>
            <person name="Wang M."/>
            <person name="Li H."/>
            <person name="Zhang Y."/>
            <person name="Li Z."/>
            <person name="Wang Q."/>
            <person name="Van de Peer Y."/>
            <person name="Marchal K."/>
            <person name="Chen J."/>
        </authorList>
    </citation>
    <scope>NUCLEOTIDE SEQUENCE [LARGE SCALE GENOMIC DNA]</scope>
    <source>
        <tissue evidence="2">Leaf</tissue>
    </source>
</reference>
<comment type="caution">
    <text evidence="2">The sequence shown here is derived from an EMBL/GenBank/DDBJ whole genome shotgun (WGS) entry which is preliminary data.</text>
</comment>
<sequence length="321" mass="37372">MDSIVMNVGNSPNPILAFPEITCLDFEETMFIDSQSSPPPGITPLRWLMFVRNQGRRRFITFVHQILLHYKGEKISRFRLRFCFSTEHFDHVNRWIEFAITKQAQELDLDFSGSGLAQDSRTGYCPYELPHYVFSCSSCNVLKLNFCKFHPSIFRIFSSLKMLTLKRLELSSELLSQVLNNCLVLEILHLEMCHGLCYLKILSSNLRLEKLTIRDCRPLTQGIEICSPNLKSLSYFGGVVLFRLEKMLSLHEVVLDFGLQTVLHESDHHKFIRNLLTDLDHAAVMSSGVYLLNMDFRKFRVFLRLQEMVSFQWIDLALFGW</sequence>
<evidence type="ECO:0000259" key="1">
    <source>
        <dbReference type="Pfam" id="PF23622"/>
    </source>
</evidence>
<accession>A0A822Z2H2</accession>
<dbReference type="InterPro" id="IPR053772">
    <property type="entry name" value="At1g61320/At1g61330-like"/>
</dbReference>
<dbReference type="PANTHER" id="PTHR34145:SF28">
    <property type="entry name" value="F-BOX DOMAIN-CONTAINING PROTEIN"/>
    <property type="match status" value="1"/>
</dbReference>
<dbReference type="PANTHER" id="PTHR34145">
    <property type="entry name" value="OS02G0105600 PROTEIN"/>
    <property type="match status" value="1"/>
</dbReference>
<dbReference type="InterPro" id="IPR055357">
    <property type="entry name" value="LRR_At1g61320_AtMIF1"/>
</dbReference>
<dbReference type="Gene3D" id="3.80.10.10">
    <property type="entry name" value="Ribonuclease Inhibitor"/>
    <property type="match status" value="1"/>
</dbReference>
<dbReference type="Pfam" id="PF23622">
    <property type="entry name" value="LRR_At1g61320_AtMIF1"/>
    <property type="match status" value="1"/>
</dbReference>
<evidence type="ECO:0000313" key="3">
    <source>
        <dbReference type="Proteomes" id="UP000607653"/>
    </source>
</evidence>
<protein>
    <recommendedName>
        <fullName evidence="1">At1g61320/AtMIF1 LRR domain-containing protein</fullName>
    </recommendedName>
</protein>
<evidence type="ECO:0000313" key="2">
    <source>
        <dbReference type="EMBL" id="DAD38987.1"/>
    </source>
</evidence>
<gene>
    <name evidence="2" type="ORF">HUJ06_013310</name>
</gene>
<dbReference type="AlphaFoldDB" id="A0A822Z2H2"/>
<dbReference type="EMBL" id="DUZY01000005">
    <property type="protein sequence ID" value="DAD38987.1"/>
    <property type="molecule type" value="Genomic_DNA"/>
</dbReference>
<name>A0A822Z2H2_NELNU</name>
<dbReference type="Proteomes" id="UP000607653">
    <property type="component" value="Unassembled WGS sequence"/>
</dbReference>
<dbReference type="InterPro" id="IPR032675">
    <property type="entry name" value="LRR_dom_sf"/>
</dbReference>
<keyword evidence="3" id="KW-1185">Reference proteome</keyword>
<feature type="domain" description="At1g61320/AtMIF1 LRR" evidence="1">
    <location>
        <begin position="71"/>
        <end position="254"/>
    </location>
</feature>